<proteinExistence type="predicted"/>
<dbReference type="AlphaFoldDB" id="A0AAQ4CV45"/>
<gene>
    <name evidence="1" type="ORF">SACC_26930</name>
</gene>
<name>A0AAQ4CV45_9CREN</name>
<accession>A0AAQ4CV45</accession>
<dbReference type="KEGG" id="scas:SACC_26930"/>
<dbReference type="EMBL" id="AP025226">
    <property type="protein sequence ID" value="BDB99676.1"/>
    <property type="molecule type" value="Genomic_DNA"/>
</dbReference>
<reference evidence="1 2" key="1">
    <citation type="journal article" date="2022" name="Microbiol. Resour. Announc.">
        <title>Complete Genome Sequence of the Hyperthermophilic and Acidophilic Archaeon Saccharolobus caldissimus Strain HS-3T.</title>
        <authorList>
            <person name="Sakai H.D."/>
            <person name="Kurosawa N."/>
        </authorList>
    </citation>
    <scope>NUCLEOTIDE SEQUENCE [LARGE SCALE GENOMIC DNA]</scope>
    <source>
        <strain evidence="1 2">JCM32116</strain>
    </source>
</reference>
<sequence>MKTLSTEKDLLLKVDKVFPWETFRGKLELLQEAQMGRHITPQNTLNQVHLPHLLE</sequence>
<evidence type="ECO:0000313" key="1">
    <source>
        <dbReference type="EMBL" id="BDB99676.1"/>
    </source>
</evidence>
<evidence type="ECO:0000313" key="2">
    <source>
        <dbReference type="Proteomes" id="UP001319921"/>
    </source>
</evidence>
<organism evidence="1 2">
    <name type="scientific">Saccharolobus caldissimus</name>
    <dbReference type="NCBI Taxonomy" id="1702097"/>
    <lineage>
        <taxon>Archaea</taxon>
        <taxon>Thermoproteota</taxon>
        <taxon>Thermoprotei</taxon>
        <taxon>Sulfolobales</taxon>
        <taxon>Sulfolobaceae</taxon>
        <taxon>Saccharolobus</taxon>
    </lineage>
</organism>
<keyword evidence="2" id="KW-1185">Reference proteome</keyword>
<protein>
    <submittedName>
        <fullName evidence="1">Uncharacterized protein</fullName>
    </submittedName>
</protein>
<dbReference type="Proteomes" id="UP001319921">
    <property type="component" value="Chromosome"/>
</dbReference>